<proteinExistence type="inferred from homology"/>
<protein>
    <recommendedName>
        <fullName evidence="3">Protein kinase domain-containing protein</fullName>
    </recommendedName>
</protein>
<feature type="region of interest" description="Disordered" evidence="2">
    <location>
        <begin position="671"/>
        <end position="709"/>
    </location>
</feature>
<dbReference type="InterPro" id="IPR000719">
    <property type="entry name" value="Prot_kinase_dom"/>
</dbReference>
<dbReference type="SUPFAM" id="SSF56112">
    <property type="entry name" value="Protein kinase-like (PK-like)"/>
    <property type="match status" value="1"/>
</dbReference>
<dbReference type="Pfam" id="PF00069">
    <property type="entry name" value="Pkinase"/>
    <property type="match status" value="1"/>
</dbReference>
<dbReference type="PANTHER" id="PTHR12984">
    <property type="entry name" value="SCY1-RELATED S/T PROTEIN KINASE-LIKE"/>
    <property type="match status" value="1"/>
</dbReference>
<dbReference type="Proteomes" id="UP001292094">
    <property type="component" value="Unassembled WGS sequence"/>
</dbReference>
<dbReference type="GO" id="GO:0005524">
    <property type="term" value="F:ATP binding"/>
    <property type="evidence" value="ECO:0007669"/>
    <property type="project" value="InterPro"/>
</dbReference>
<comment type="caution">
    <text evidence="4">The sequence shown here is derived from an EMBL/GenBank/DDBJ whole genome shotgun (WGS) entry which is preliminary data.</text>
</comment>
<dbReference type="GO" id="GO:0004672">
    <property type="term" value="F:protein kinase activity"/>
    <property type="evidence" value="ECO:0007669"/>
    <property type="project" value="InterPro"/>
</dbReference>
<feature type="region of interest" description="Disordered" evidence="2">
    <location>
        <begin position="722"/>
        <end position="757"/>
    </location>
</feature>
<evidence type="ECO:0000256" key="1">
    <source>
        <dbReference type="ARBA" id="ARBA00038349"/>
    </source>
</evidence>
<feature type="compositionally biased region" description="Low complexity" evidence="2">
    <location>
        <begin position="695"/>
        <end position="709"/>
    </location>
</feature>
<sequence length="948" mass="103843">MESMLNKLRSSVSSAANSAVSNAVQIASQVSNYLPGNPVTREYEATQHIASAGPGLVWKVYKGYKKSTKQDAAIFLFEKRQFDKWDKAEREAMFDRLRKGVSQLTRLRHPQVLTVQHPLEESRDTLAFATEPVFASLANVLGQNNNIPSPPPPLLKDFKLNDVEIKYGLMQLSEGLAFLHNSVKIVHRNLCPENVVLNHQGAWKLFGFDFCVLNQASADQPPFYPFDEYESGRPPPCQPSLDYLAPEYALTHTLDTAADLFPLAVIIHALFSEGRPVFTNHGDFSTFKRNCCELKNTNKLPLPSIPEGVRSEVRLLLHATPQLRPDALQFSKIPYFEDVGVKTLSYLDQMFQWDNMQKSQFYKSLPTIIPQLPHRVCVLRIVPCLMKECINTTMVPFVLPVILLVAERSSKEEFVEHILPHLRQIMKLTEPVQIMLQLMQKMELLLSKTPATDVKSEVLPLLYRALECDVQQIQELCLSVLPSCAHLVESHAMKNALLPRVKKLCVGTSYLSVRVNCLVCMGKILEHLDRWLVMDDVFPFLETVPSREAPVIMAIVGTFKVALSHKKLGISKEILATKVLPFLFPLSIENSLTPTQHASIMSLIKEMTEKVELEHRTKLEQLNSIKDEQKALQMTMPTSLAVGSSNSAAVNGSSSVTAVDAAGDIFAGLDLGQSKAKPGGDRGGGGANKPLNAMTPTQTSQQPTSLSLQDKQRIVKEQNLHETLHKQPPLLPSPPPPSGSITKPMSTNQPASSASQALTSTMISSNMNIMSSGSGRSMQGSALGNANNVGMSYGGMWPAGANNALMMNGNLSTPSSNFTSWTGANASNQQQQQQQSRIQQHQTPNMSAFDNLLPSQSRTLSMNQMTQSSPVGAFGNMNTLSSSVGMQGNTSSMMYSGTLGGTNVVSPMSSNSSFGSVMTPLQPTTMANTSAQSSVKGLTSSDINDLLS</sequence>
<dbReference type="InterPro" id="IPR011009">
    <property type="entry name" value="Kinase-like_dom_sf"/>
</dbReference>
<dbReference type="SMART" id="SM00220">
    <property type="entry name" value="S_TKc"/>
    <property type="match status" value="1"/>
</dbReference>
<dbReference type="Gene3D" id="1.25.10.10">
    <property type="entry name" value="Leucine-rich Repeat Variant"/>
    <property type="match status" value="1"/>
</dbReference>
<organism evidence="4 5">
    <name type="scientific">Petrolisthes manimaculis</name>
    <dbReference type="NCBI Taxonomy" id="1843537"/>
    <lineage>
        <taxon>Eukaryota</taxon>
        <taxon>Metazoa</taxon>
        <taxon>Ecdysozoa</taxon>
        <taxon>Arthropoda</taxon>
        <taxon>Crustacea</taxon>
        <taxon>Multicrustacea</taxon>
        <taxon>Malacostraca</taxon>
        <taxon>Eumalacostraca</taxon>
        <taxon>Eucarida</taxon>
        <taxon>Decapoda</taxon>
        <taxon>Pleocyemata</taxon>
        <taxon>Anomura</taxon>
        <taxon>Galatheoidea</taxon>
        <taxon>Porcellanidae</taxon>
        <taxon>Petrolisthes</taxon>
    </lineage>
</organism>
<dbReference type="InterPro" id="IPR011989">
    <property type="entry name" value="ARM-like"/>
</dbReference>
<dbReference type="FunFam" id="3.30.200.20:FF:000179">
    <property type="entry name" value="SCY1 like pseudokinase 2"/>
    <property type="match status" value="1"/>
</dbReference>
<name>A0AAE1PX12_9EUCA</name>
<accession>A0AAE1PX12</accession>
<dbReference type="PANTHER" id="PTHR12984:SF6">
    <property type="entry name" value="SCY1-LIKE PROTEIN 2"/>
    <property type="match status" value="1"/>
</dbReference>
<evidence type="ECO:0000259" key="3">
    <source>
        <dbReference type="PROSITE" id="PS50011"/>
    </source>
</evidence>
<feature type="compositionally biased region" description="Pro residues" evidence="2">
    <location>
        <begin position="729"/>
        <end position="738"/>
    </location>
</feature>
<comment type="similarity">
    <text evidence="1">Belongs to the protein kinase superfamily.</text>
</comment>
<evidence type="ECO:0000256" key="2">
    <source>
        <dbReference type="SAM" id="MobiDB-lite"/>
    </source>
</evidence>
<dbReference type="InterPro" id="IPR016024">
    <property type="entry name" value="ARM-type_fold"/>
</dbReference>
<gene>
    <name evidence="4" type="ORF">Pmani_012916</name>
</gene>
<dbReference type="AlphaFoldDB" id="A0AAE1PX12"/>
<evidence type="ECO:0000313" key="5">
    <source>
        <dbReference type="Proteomes" id="UP001292094"/>
    </source>
</evidence>
<dbReference type="Gene3D" id="1.10.510.10">
    <property type="entry name" value="Transferase(Phosphotransferase) domain 1"/>
    <property type="match status" value="1"/>
</dbReference>
<reference evidence="4" key="1">
    <citation type="submission" date="2023-11" db="EMBL/GenBank/DDBJ databases">
        <title>Genome assemblies of two species of porcelain crab, Petrolisthes cinctipes and Petrolisthes manimaculis (Anomura: Porcellanidae).</title>
        <authorList>
            <person name="Angst P."/>
        </authorList>
    </citation>
    <scope>NUCLEOTIDE SEQUENCE</scope>
    <source>
        <strain evidence="4">PB745_02</strain>
        <tissue evidence="4">Gill</tissue>
    </source>
</reference>
<dbReference type="InterPro" id="IPR051177">
    <property type="entry name" value="CIK-Related_Protein"/>
</dbReference>
<feature type="domain" description="Protein kinase" evidence="3">
    <location>
        <begin position="46"/>
        <end position="336"/>
    </location>
</feature>
<dbReference type="EMBL" id="JAWZYT010001069">
    <property type="protein sequence ID" value="KAK4315893.1"/>
    <property type="molecule type" value="Genomic_DNA"/>
</dbReference>
<evidence type="ECO:0000313" key="4">
    <source>
        <dbReference type="EMBL" id="KAK4315893.1"/>
    </source>
</evidence>
<dbReference type="Gene3D" id="3.30.200.20">
    <property type="entry name" value="Phosphorylase Kinase, domain 1"/>
    <property type="match status" value="1"/>
</dbReference>
<dbReference type="PROSITE" id="PS50011">
    <property type="entry name" value="PROTEIN_KINASE_DOM"/>
    <property type="match status" value="1"/>
</dbReference>
<dbReference type="CDD" id="cd14011">
    <property type="entry name" value="PK_SCY1_like"/>
    <property type="match status" value="1"/>
</dbReference>
<keyword evidence="5" id="KW-1185">Reference proteome</keyword>
<feature type="compositionally biased region" description="Polar residues" evidence="2">
    <location>
        <begin position="739"/>
        <end position="757"/>
    </location>
</feature>
<dbReference type="SUPFAM" id="SSF48371">
    <property type="entry name" value="ARM repeat"/>
    <property type="match status" value="1"/>
</dbReference>
<feature type="region of interest" description="Disordered" evidence="2">
    <location>
        <begin position="926"/>
        <end position="948"/>
    </location>
</feature>